<evidence type="ECO:0008006" key="3">
    <source>
        <dbReference type="Google" id="ProtNLM"/>
    </source>
</evidence>
<gene>
    <name evidence="1" type="ORF">MNKW57_01550</name>
</gene>
<evidence type="ECO:0000313" key="1">
    <source>
        <dbReference type="EMBL" id="GMG85834.1"/>
    </source>
</evidence>
<name>A0ABQ6LUS7_9GAMM</name>
<organism evidence="1 2">
    <name type="scientific">Biformimicrobium ophioploci</name>
    <dbReference type="NCBI Taxonomy" id="3036711"/>
    <lineage>
        <taxon>Bacteria</taxon>
        <taxon>Pseudomonadati</taxon>
        <taxon>Pseudomonadota</taxon>
        <taxon>Gammaproteobacteria</taxon>
        <taxon>Cellvibrionales</taxon>
        <taxon>Microbulbiferaceae</taxon>
        <taxon>Biformimicrobium</taxon>
    </lineage>
</organism>
<reference evidence="1 2" key="1">
    <citation type="submission" date="2023-04" db="EMBL/GenBank/DDBJ databases">
        <title>Marinobulbifer ophiurae gen. nov., sp. Nov., isolate from tissue of brittle star Ophioplocus japonicus.</title>
        <authorList>
            <person name="Kawano K."/>
            <person name="Sawayama S."/>
            <person name="Nakagawa S."/>
        </authorList>
    </citation>
    <scope>NUCLEOTIDE SEQUENCE [LARGE SCALE GENOMIC DNA]</scope>
    <source>
        <strain evidence="1 2">NKW57</strain>
    </source>
</reference>
<sequence length="117" mass="12492">MRGAAPGILCLSPPYRDRPGLAQIFARGTLFNYPEYRTTQGVNAVRKLICILHIAALVTGVTACSTTATSAPEGDSRIPESITYNGHQFRCISQELETKTLVRCVRADLVGAAASGP</sequence>
<protein>
    <recommendedName>
        <fullName evidence="3">Lipoprotein</fullName>
    </recommendedName>
</protein>
<dbReference type="Proteomes" id="UP001224392">
    <property type="component" value="Unassembled WGS sequence"/>
</dbReference>
<evidence type="ECO:0000313" key="2">
    <source>
        <dbReference type="Proteomes" id="UP001224392"/>
    </source>
</evidence>
<dbReference type="EMBL" id="BSYJ01000001">
    <property type="protein sequence ID" value="GMG85834.1"/>
    <property type="molecule type" value="Genomic_DNA"/>
</dbReference>
<comment type="caution">
    <text evidence="1">The sequence shown here is derived from an EMBL/GenBank/DDBJ whole genome shotgun (WGS) entry which is preliminary data.</text>
</comment>
<keyword evidence="2" id="KW-1185">Reference proteome</keyword>
<accession>A0ABQ6LUS7</accession>
<proteinExistence type="predicted"/>